<gene>
    <name evidence="3" type="ORF">Q8A70_13510</name>
</gene>
<protein>
    <recommendedName>
        <fullName evidence="5">DUF883 family protein</fullName>
    </recommendedName>
</protein>
<organism evidence="3 4">
    <name type="scientific">Dongia sedimenti</name>
    <dbReference type="NCBI Taxonomy" id="3064282"/>
    <lineage>
        <taxon>Bacteria</taxon>
        <taxon>Pseudomonadati</taxon>
        <taxon>Pseudomonadota</taxon>
        <taxon>Alphaproteobacteria</taxon>
        <taxon>Rhodospirillales</taxon>
        <taxon>Dongiaceae</taxon>
        <taxon>Dongia</taxon>
    </lineage>
</organism>
<evidence type="ECO:0000256" key="2">
    <source>
        <dbReference type="SAM" id="Phobius"/>
    </source>
</evidence>
<keyword evidence="2" id="KW-0472">Membrane</keyword>
<accession>A0ABU0YN95</accession>
<comment type="caution">
    <text evidence="3">The sequence shown here is derived from an EMBL/GenBank/DDBJ whole genome shotgun (WGS) entry which is preliminary data.</text>
</comment>
<reference evidence="4" key="1">
    <citation type="submission" date="2023-08" db="EMBL/GenBank/DDBJ databases">
        <title>Rhodospirillaceae gen. nov., a novel taxon isolated from the Yangtze River Yuezi River estuary sludge.</title>
        <authorList>
            <person name="Ruan L."/>
        </authorList>
    </citation>
    <scope>NUCLEOTIDE SEQUENCE [LARGE SCALE GENOMIC DNA]</scope>
    <source>
        <strain evidence="4">R-7</strain>
    </source>
</reference>
<keyword evidence="2" id="KW-1133">Transmembrane helix</keyword>
<evidence type="ECO:0000313" key="4">
    <source>
        <dbReference type="Proteomes" id="UP001230156"/>
    </source>
</evidence>
<dbReference type="EMBL" id="JAUYVI010000004">
    <property type="protein sequence ID" value="MDQ7248697.1"/>
    <property type="molecule type" value="Genomic_DNA"/>
</dbReference>
<dbReference type="RefSeq" id="WP_379956181.1">
    <property type="nucleotide sequence ID" value="NZ_JAUYVI010000004.1"/>
</dbReference>
<keyword evidence="1" id="KW-0175">Coiled coil</keyword>
<keyword evidence="4" id="KW-1185">Reference proteome</keyword>
<proteinExistence type="predicted"/>
<keyword evidence="2" id="KW-0812">Transmembrane</keyword>
<dbReference type="Proteomes" id="UP001230156">
    <property type="component" value="Unassembled WGS sequence"/>
</dbReference>
<feature type="transmembrane region" description="Helical" evidence="2">
    <location>
        <begin position="74"/>
        <end position="92"/>
    </location>
</feature>
<name>A0ABU0YN95_9PROT</name>
<evidence type="ECO:0000313" key="3">
    <source>
        <dbReference type="EMBL" id="MDQ7248697.1"/>
    </source>
</evidence>
<feature type="coiled-coil region" evidence="1">
    <location>
        <begin position="12"/>
        <end position="39"/>
    </location>
</feature>
<sequence length="95" mass="9910">MNTTSKTFGNGVEAARDTVNEAGERLEEATRGARKAAAEKLQGAAAYGRQHAGEALDAAQGLARSAGRYAKENPGQAILIGLGGLLLASLLFRRR</sequence>
<evidence type="ECO:0000256" key="1">
    <source>
        <dbReference type="SAM" id="Coils"/>
    </source>
</evidence>
<evidence type="ECO:0008006" key="5">
    <source>
        <dbReference type="Google" id="ProtNLM"/>
    </source>
</evidence>